<evidence type="ECO:0008006" key="3">
    <source>
        <dbReference type="Google" id="ProtNLM"/>
    </source>
</evidence>
<dbReference type="AlphaFoldDB" id="A0A2N3WXY1"/>
<sequence length="156" mass="17228">MTNTGTTKVRLSPPPPELMRLINPVVRRVLTTRSLGSRIRRQGMVEFTGRRTGRTLRVPVCLHHVGDETLIFTERPWRHNLAGGAPVTVTHRGQIRHGRAMLVDAAPEQVGAAMRAAMDDGASPFELGLKVTRGYDPTADDLAVIARSIIRVDFED</sequence>
<dbReference type="EMBL" id="PJMW01000001">
    <property type="protein sequence ID" value="PKV98751.1"/>
    <property type="molecule type" value="Genomic_DNA"/>
</dbReference>
<dbReference type="InterPro" id="IPR012349">
    <property type="entry name" value="Split_barrel_FMN-bd"/>
</dbReference>
<reference evidence="1 2" key="1">
    <citation type="submission" date="2017-12" db="EMBL/GenBank/DDBJ databases">
        <title>Sequencing the genomes of 1000 Actinobacteria strains.</title>
        <authorList>
            <person name="Klenk H.-P."/>
        </authorList>
    </citation>
    <scope>NUCLEOTIDE SEQUENCE [LARGE SCALE GENOMIC DNA]</scope>
    <source>
        <strain evidence="1 2">DSM 44489</strain>
    </source>
</reference>
<comment type="caution">
    <text evidence="1">The sequence shown here is derived from an EMBL/GenBank/DDBJ whole genome shotgun (WGS) entry which is preliminary data.</text>
</comment>
<accession>A0A2N3WXY1</accession>
<evidence type="ECO:0000313" key="2">
    <source>
        <dbReference type="Proteomes" id="UP000233766"/>
    </source>
</evidence>
<dbReference type="RefSeq" id="WP_245914108.1">
    <property type="nucleotide sequence ID" value="NZ_PJMW01000001.1"/>
</dbReference>
<proteinExistence type="predicted"/>
<protein>
    <recommendedName>
        <fullName evidence="3">Deazaflavin-dependent oxidoreductase (Nitroreductase family)</fullName>
    </recommendedName>
</protein>
<evidence type="ECO:0000313" key="1">
    <source>
        <dbReference type="EMBL" id="PKV98751.1"/>
    </source>
</evidence>
<dbReference type="Gene3D" id="2.30.110.10">
    <property type="entry name" value="Electron Transport, Fmn-binding Protein, Chain A"/>
    <property type="match status" value="1"/>
</dbReference>
<keyword evidence="2" id="KW-1185">Reference proteome</keyword>
<gene>
    <name evidence="1" type="ORF">ATK86_0779</name>
</gene>
<name>A0A2N3WXY1_9NOCA</name>
<organism evidence="1 2">
    <name type="scientific">Nocardia fluminea</name>
    <dbReference type="NCBI Taxonomy" id="134984"/>
    <lineage>
        <taxon>Bacteria</taxon>
        <taxon>Bacillati</taxon>
        <taxon>Actinomycetota</taxon>
        <taxon>Actinomycetes</taxon>
        <taxon>Mycobacteriales</taxon>
        <taxon>Nocardiaceae</taxon>
        <taxon>Nocardia</taxon>
    </lineage>
</organism>
<dbReference type="Proteomes" id="UP000233766">
    <property type="component" value="Unassembled WGS sequence"/>
</dbReference>